<sequence length="260" mass="29158">MKKILFFVFSLSVSLGISAQESVETDSISQKETTKNEGDNAFMKNDYTSAIQIYEALLGEGEAAEVYYNLGNSYFKADNIGKAIVNYERALLLQPENEDIRVNLEIARSKTVDKIDVIPDIFFVSWIKDWRNSKSVDTWGKCGIVFFILFVVALYFFVFSKKTISRKSGLIGGFFFLIVVIVANVFALQQKTMFLNHDTAIVVSPGVTVRNTPSDSGTSLFILHEGSKVLISDGSMKEWKKIRLEDGKVGWVPTSDIEII</sequence>
<feature type="transmembrane region" description="Helical" evidence="1">
    <location>
        <begin position="138"/>
        <end position="158"/>
    </location>
</feature>
<reference evidence="3" key="1">
    <citation type="submission" date="2019-03" db="EMBL/GenBank/DDBJ databases">
        <title>Single cell metagenomics reveals metabolic interactions within the superorganism composed of flagellate Streblomastix strix and complex community of Bacteroidetes bacteria on its surface.</title>
        <authorList>
            <person name="Treitli S.C."/>
            <person name="Kolisko M."/>
            <person name="Husnik F."/>
            <person name="Keeling P."/>
            <person name="Hampl V."/>
        </authorList>
    </citation>
    <scope>NUCLEOTIDE SEQUENCE</scope>
    <source>
        <strain evidence="3">STM</strain>
    </source>
</reference>
<dbReference type="Gene3D" id="2.30.30.40">
    <property type="entry name" value="SH3 Domains"/>
    <property type="match status" value="1"/>
</dbReference>
<dbReference type="PROSITE" id="PS50293">
    <property type="entry name" value="TPR_REGION"/>
    <property type="match status" value="1"/>
</dbReference>
<evidence type="ECO:0000259" key="2">
    <source>
        <dbReference type="PROSITE" id="PS51781"/>
    </source>
</evidence>
<accession>A0A5J4SQZ8</accession>
<dbReference type="InterPro" id="IPR019734">
    <property type="entry name" value="TPR_rpt"/>
</dbReference>
<dbReference type="SUPFAM" id="SSF48452">
    <property type="entry name" value="TPR-like"/>
    <property type="match status" value="1"/>
</dbReference>
<protein>
    <recommendedName>
        <fullName evidence="2">SH3b domain-containing protein</fullName>
    </recommendedName>
</protein>
<evidence type="ECO:0000313" key="3">
    <source>
        <dbReference type="EMBL" id="KAA6347515.1"/>
    </source>
</evidence>
<proteinExistence type="predicted"/>
<dbReference type="InterPro" id="IPR011990">
    <property type="entry name" value="TPR-like_helical_dom_sf"/>
</dbReference>
<comment type="caution">
    <text evidence="3">The sequence shown here is derived from an EMBL/GenBank/DDBJ whole genome shotgun (WGS) entry which is preliminary data.</text>
</comment>
<name>A0A5J4SQZ8_9ZZZZ</name>
<dbReference type="SMART" id="SM00028">
    <property type="entry name" value="TPR"/>
    <property type="match status" value="1"/>
</dbReference>
<dbReference type="InterPro" id="IPR003646">
    <property type="entry name" value="SH3-like_bac-type"/>
</dbReference>
<feature type="domain" description="SH3b" evidence="2">
    <location>
        <begin position="197"/>
        <end position="260"/>
    </location>
</feature>
<dbReference type="Pfam" id="PF00515">
    <property type="entry name" value="TPR_1"/>
    <property type="match status" value="1"/>
</dbReference>
<evidence type="ECO:0000256" key="1">
    <source>
        <dbReference type="SAM" id="Phobius"/>
    </source>
</evidence>
<dbReference type="Gene3D" id="1.25.40.10">
    <property type="entry name" value="Tetratricopeptide repeat domain"/>
    <property type="match status" value="1"/>
</dbReference>
<dbReference type="PROSITE" id="PS51781">
    <property type="entry name" value="SH3B"/>
    <property type="match status" value="1"/>
</dbReference>
<keyword evidence="1" id="KW-0472">Membrane</keyword>
<dbReference type="AlphaFoldDB" id="A0A5J4SQZ8"/>
<keyword evidence="1" id="KW-1133">Transmembrane helix</keyword>
<dbReference type="EMBL" id="SNRY01000093">
    <property type="protein sequence ID" value="KAA6347515.1"/>
    <property type="molecule type" value="Genomic_DNA"/>
</dbReference>
<keyword evidence="1" id="KW-0812">Transmembrane</keyword>
<organism evidence="3">
    <name type="scientific">termite gut metagenome</name>
    <dbReference type="NCBI Taxonomy" id="433724"/>
    <lineage>
        <taxon>unclassified sequences</taxon>
        <taxon>metagenomes</taxon>
        <taxon>organismal metagenomes</taxon>
    </lineage>
</organism>
<gene>
    <name evidence="3" type="ORF">EZS27_005003</name>
</gene>
<feature type="transmembrane region" description="Helical" evidence="1">
    <location>
        <begin position="170"/>
        <end position="188"/>
    </location>
</feature>
<dbReference type="PROSITE" id="PS50005">
    <property type="entry name" value="TPR"/>
    <property type="match status" value="1"/>
</dbReference>